<keyword evidence="6" id="KW-0963">Cytoplasm</keyword>
<feature type="binding site" evidence="6">
    <location>
        <position position="109"/>
    </location>
    <ligand>
        <name>S-adenosyl-L-methionine</name>
        <dbReference type="ChEBI" id="CHEBI:59789"/>
    </ligand>
</feature>
<evidence type="ECO:0000313" key="7">
    <source>
        <dbReference type="EMBL" id="HIR39266.1"/>
    </source>
</evidence>
<evidence type="ECO:0000256" key="2">
    <source>
        <dbReference type="ARBA" id="ARBA00022552"/>
    </source>
</evidence>
<evidence type="ECO:0000313" key="8">
    <source>
        <dbReference type="Proteomes" id="UP000824179"/>
    </source>
</evidence>
<reference evidence="7" key="1">
    <citation type="submission" date="2020-10" db="EMBL/GenBank/DDBJ databases">
        <authorList>
            <person name="Gilroy R."/>
        </authorList>
    </citation>
    <scope>NUCLEOTIDE SEQUENCE</scope>
    <source>
        <strain evidence="7">ChiW25-3613</strain>
    </source>
</reference>
<dbReference type="AlphaFoldDB" id="A0A9D1AHI5"/>
<dbReference type="EC" id="2.1.1.199" evidence="6"/>
<comment type="catalytic activity">
    <reaction evidence="6">
        <text>cytidine(1402) in 16S rRNA + S-adenosyl-L-methionine = N(4)-methylcytidine(1402) in 16S rRNA + S-adenosyl-L-homocysteine + H(+)</text>
        <dbReference type="Rhea" id="RHEA:42928"/>
        <dbReference type="Rhea" id="RHEA-COMP:10286"/>
        <dbReference type="Rhea" id="RHEA-COMP:10287"/>
        <dbReference type="ChEBI" id="CHEBI:15378"/>
        <dbReference type="ChEBI" id="CHEBI:57856"/>
        <dbReference type="ChEBI" id="CHEBI:59789"/>
        <dbReference type="ChEBI" id="CHEBI:74506"/>
        <dbReference type="ChEBI" id="CHEBI:82748"/>
        <dbReference type="EC" id="2.1.1.199"/>
    </reaction>
</comment>
<dbReference type="Pfam" id="PF01795">
    <property type="entry name" value="Methyltransf_5"/>
    <property type="match status" value="1"/>
</dbReference>
<feature type="binding site" evidence="6">
    <location>
        <position position="81"/>
    </location>
    <ligand>
        <name>S-adenosyl-L-methionine</name>
        <dbReference type="ChEBI" id="CHEBI:59789"/>
    </ligand>
</feature>
<dbReference type="SUPFAM" id="SSF81799">
    <property type="entry name" value="Putative methyltransferase TM0872, insert domain"/>
    <property type="match status" value="1"/>
</dbReference>
<dbReference type="GO" id="GO:0005737">
    <property type="term" value="C:cytoplasm"/>
    <property type="evidence" value="ECO:0007669"/>
    <property type="project" value="UniProtKB-SubCell"/>
</dbReference>
<reference evidence="7" key="2">
    <citation type="journal article" date="2021" name="PeerJ">
        <title>Extensive microbial diversity within the chicken gut microbiome revealed by metagenomics and culture.</title>
        <authorList>
            <person name="Gilroy R."/>
            <person name="Ravi A."/>
            <person name="Getino M."/>
            <person name="Pursley I."/>
            <person name="Horton D.L."/>
            <person name="Alikhan N.F."/>
            <person name="Baker D."/>
            <person name="Gharbi K."/>
            <person name="Hall N."/>
            <person name="Watson M."/>
            <person name="Adriaenssens E.M."/>
            <person name="Foster-Nyarko E."/>
            <person name="Jarju S."/>
            <person name="Secka A."/>
            <person name="Antonio M."/>
            <person name="Oren A."/>
            <person name="Chaudhuri R.R."/>
            <person name="La Ragione R."/>
            <person name="Hildebrand F."/>
            <person name="Pallen M.J."/>
        </authorList>
    </citation>
    <scope>NUCLEOTIDE SEQUENCE</scope>
    <source>
        <strain evidence="7">ChiW25-3613</strain>
    </source>
</reference>
<comment type="subcellular location">
    <subcellularLocation>
        <location evidence="6">Cytoplasm</location>
    </subcellularLocation>
</comment>
<evidence type="ECO:0000256" key="5">
    <source>
        <dbReference type="ARBA" id="ARBA00022691"/>
    </source>
</evidence>
<evidence type="ECO:0000256" key="6">
    <source>
        <dbReference type="HAMAP-Rule" id="MF_01007"/>
    </source>
</evidence>
<evidence type="ECO:0000256" key="1">
    <source>
        <dbReference type="ARBA" id="ARBA00010396"/>
    </source>
</evidence>
<organism evidence="7 8">
    <name type="scientific">Candidatus Coproplasma stercoripullorum</name>
    <dbReference type="NCBI Taxonomy" id="2840751"/>
    <lineage>
        <taxon>Bacteria</taxon>
        <taxon>Bacillati</taxon>
        <taxon>Bacillota</taxon>
        <taxon>Clostridia</taxon>
        <taxon>Eubacteriales</taxon>
        <taxon>Candidatus Coproplasma</taxon>
    </lineage>
</organism>
<dbReference type="Proteomes" id="UP000824179">
    <property type="component" value="Unassembled WGS sequence"/>
</dbReference>
<dbReference type="GO" id="GO:0070475">
    <property type="term" value="P:rRNA base methylation"/>
    <property type="evidence" value="ECO:0007669"/>
    <property type="project" value="UniProtKB-UniRule"/>
</dbReference>
<dbReference type="Gene3D" id="3.40.50.150">
    <property type="entry name" value="Vaccinia Virus protein VP39"/>
    <property type="match status" value="1"/>
</dbReference>
<protein>
    <recommendedName>
        <fullName evidence="6">Ribosomal RNA small subunit methyltransferase H</fullName>
        <ecNumber evidence="6">2.1.1.199</ecNumber>
    </recommendedName>
    <alternativeName>
        <fullName evidence="6">16S rRNA m(4)C1402 methyltransferase</fullName>
    </alternativeName>
    <alternativeName>
        <fullName evidence="6">rRNA (cytosine-N(4)-)-methyltransferase RsmH</fullName>
    </alternativeName>
</protein>
<evidence type="ECO:0000256" key="3">
    <source>
        <dbReference type="ARBA" id="ARBA00022603"/>
    </source>
</evidence>
<comment type="function">
    <text evidence="6">Specifically methylates the N4 position of cytidine in position 1402 (C1402) of 16S rRNA.</text>
</comment>
<dbReference type="PANTHER" id="PTHR11265">
    <property type="entry name" value="S-ADENOSYL-METHYLTRANSFERASE MRAW"/>
    <property type="match status" value="1"/>
</dbReference>
<keyword evidence="3 6" id="KW-0489">Methyltransferase</keyword>
<sequence>MGAFSHFPVMLEECMEGLNIKSGGVYFDGTLGGAGHSYEILKRSSPDGRLIATDLDDEAIAAATERLSSFPGRFFIHKSNFKNFEQVLLEEGVGSLDGVMLDFGISSHQIDEPERGFSYMAPDAPLDMRMDTSAALTAEEVINEYPQKELARILKQYGEEKFAPQIAANVAKARARARIKTCGEFAKIIEESIPAKFRQNGPAARKSFQAVRIEVNGELDGLYEAVLGLTRRLKKGGRIAVLTFHSLEDRIVKNAFRFLETDCVCPKELPVCVCGKKREIEIITKKPVVAGPKEMVLNSRSRSAKLRVAQKIV</sequence>
<dbReference type="SUPFAM" id="SSF53335">
    <property type="entry name" value="S-adenosyl-L-methionine-dependent methyltransferases"/>
    <property type="match status" value="1"/>
</dbReference>
<dbReference type="GO" id="GO:0071424">
    <property type="term" value="F:rRNA (cytosine-N4-)-methyltransferase activity"/>
    <property type="evidence" value="ECO:0007669"/>
    <property type="project" value="UniProtKB-UniRule"/>
</dbReference>
<feature type="binding site" evidence="6">
    <location>
        <begin position="34"/>
        <end position="36"/>
    </location>
    <ligand>
        <name>S-adenosyl-L-methionine</name>
        <dbReference type="ChEBI" id="CHEBI:59789"/>
    </ligand>
</feature>
<dbReference type="InterPro" id="IPR023397">
    <property type="entry name" value="SAM-dep_MeTrfase_MraW_recog"/>
</dbReference>
<accession>A0A9D1AHI5</accession>
<comment type="caution">
    <text evidence="7">The sequence shown here is derived from an EMBL/GenBank/DDBJ whole genome shotgun (WGS) entry which is preliminary data.</text>
</comment>
<dbReference type="InterPro" id="IPR002903">
    <property type="entry name" value="RsmH"/>
</dbReference>
<name>A0A9D1AHI5_9FIRM</name>
<evidence type="ECO:0000256" key="4">
    <source>
        <dbReference type="ARBA" id="ARBA00022679"/>
    </source>
</evidence>
<dbReference type="NCBIfam" id="TIGR00006">
    <property type="entry name" value="16S rRNA (cytosine(1402)-N(4))-methyltransferase RsmH"/>
    <property type="match status" value="1"/>
</dbReference>
<dbReference type="EMBL" id="DVHB01000049">
    <property type="protein sequence ID" value="HIR39266.1"/>
    <property type="molecule type" value="Genomic_DNA"/>
</dbReference>
<keyword evidence="2 6" id="KW-0698">rRNA processing</keyword>
<dbReference type="InterPro" id="IPR029063">
    <property type="entry name" value="SAM-dependent_MTases_sf"/>
</dbReference>
<keyword evidence="5 6" id="KW-0949">S-adenosyl-L-methionine</keyword>
<comment type="similarity">
    <text evidence="1 6">Belongs to the methyltransferase superfamily. RsmH family.</text>
</comment>
<gene>
    <name evidence="6 7" type="primary">rsmH</name>
    <name evidence="7" type="ORF">IAB90_02685</name>
</gene>
<dbReference type="HAMAP" id="MF_01007">
    <property type="entry name" value="16SrRNA_methyltr_H"/>
    <property type="match status" value="1"/>
</dbReference>
<feature type="binding site" evidence="6">
    <location>
        <position position="102"/>
    </location>
    <ligand>
        <name>S-adenosyl-L-methionine</name>
        <dbReference type="ChEBI" id="CHEBI:59789"/>
    </ligand>
</feature>
<dbReference type="PIRSF" id="PIRSF004486">
    <property type="entry name" value="MraW"/>
    <property type="match status" value="1"/>
</dbReference>
<dbReference type="Gene3D" id="1.10.150.170">
    <property type="entry name" value="Putative methyltransferase TM0872, insert domain"/>
    <property type="match status" value="1"/>
</dbReference>
<keyword evidence="4 6" id="KW-0808">Transferase</keyword>
<dbReference type="PANTHER" id="PTHR11265:SF0">
    <property type="entry name" value="12S RRNA N4-METHYLCYTIDINE METHYLTRANSFERASE"/>
    <property type="match status" value="1"/>
</dbReference>
<feature type="binding site" evidence="6">
    <location>
        <position position="54"/>
    </location>
    <ligand>
        <name>S-adenosyl-L-methionine</name>
        <dbReference type="ChEBI" id="CHEBI:59789"/>
    </ligand>
</feature>
<proteinExistence type="inferred from homology"/>